<dbReference type="KEGG" id="lcre:Pla8534_16460"/>
<feature type="chain" id="PRO_5021726089" description="3-keto-disaccharide hydrolase domain-containing protein" evidence="2">
    <location>
        <begin position="24"/>
        <end position="250"/>
    </location>
</feature>
<feature type="compositionally biased region" description="Basic and acidic residues" evidence="1">
    <location>
        <begin position="49"/>
        <end position="58"/>
    </location>
</feature>
<sequence length="250" mass="27612" precursor="true">MKRTWIVLAVGGLLGAAFHSGQAEEQQPAVEKQPPMAGTLILEDDFDRDESTPGKEEIGNGWRSNSAWRANGKQQVDLIDGAMYAVRHAEADHGVAIFHDAGLQNGSVQMKFKLGKGDSLGLDFVDRELETVHAGHLCMARVSLTRLSLIDSKTGHMDLKIRERRLAGDKSPELGKLLQTKSAQFPLELKADQWYTLQVDIAGDTMRASIDGKEIGAFQSEGIGHPTKRWITLAVNKTAWVDDVKIWKRD</sequence>
<name>A0A518DPU7_9BACT</name>
<evidence type="ECO:0008006" key="5">
    <source>
        <dbReference type="Google" id="ProtNLM"/>
    </source>
</evidence>
<dbReference type="Gene3D" id="2.60.120.560">
    <property type="entry name" value="Exo-inulinase, domain 1"/>
    <property type="match status" value="1"/>
</dbReference>
<evidence type="ECO:0000256" key="1">
    <source>
        <dbReference type="SAM" id="MobiDB-lite"/>
    </source>
</evidence>
<keyword evidence="4" id="KW-1185">Reference proteome</keyword>
<feature type="region of interest" description="Disordered" evidence="1">
    <location>
        <begin position="45"/>
        <end position="65"/>
    </location>
</feature>
<gene>
    <name evidence="3" type="ORF">Pla8534_16460</name>
</gene>
<evidence type="ECO:0000313" key="3">
    <source>
        <dbReference type="EMBL" id="QDU93862.1"/>
    </source>
</evidence>
<accession>A0A518DPU7</accession>
<keyword evidence="2" id="KW-0732">Signal</keyword>
<organism evidence="3 4">
    <name type="scientific">Lignipirellula cremea</name>
    <dbReference type="NCBI Taxonomy" id="2528010"/>
    <lineage>
        <taxon>Bacteria</taxon>
        <taxon>Pseudomonadati</taxon>
        <taxon>Planctomycetota</taxon>
        <taxon>Planctomycetia</taxon>
        <taxon>Pirellulales</taxon>
        <taxon>Pirellulaceae</taxon>
        <taxon>Lignipirellula</taxon>
    </lineage>
</organism>
<protein>
    <recommendedName>
        <fullName evidence="5">3-keto-disaccharide hydrolase domain-containing protein</fullName>
    </recommendedName>
</protein>
<dbReference type="EMBL" id="CP036433">
    <property type="protein sequence ID" value="QDU93862.1"/>
    <property type="molecule type" value="Genomic_DNA"/>
</dbReference>
<reference evidence="3 4" key="1">
    <citation type="submission" date="2019-02" db="EMBL/GenBank/DDBJ databases">
        <title>Deep-cultivation of Planctomycetes and their phenomic and genomic characterization uncovers novel biology.</title>
        <authorList>
            <person name="Wiegand S."/>
            <person name="Jogler M."/>
            <person name="Boedeker C."/>
            <person name="Pinto D."/>
            <person name="Vollmers J."/>
            <person name="Rivas-Marin E."/>
            <person name="Kohn T."/>
            <person name="Peeters S.H."/>
            <person name="Heuer A."/>
            <person name="Rast P."/>
            <person name="Oberbeckmann S."/>
            <person name="Bunk B."/>
            <person name="Jeske O."/>
            <person name="Meyerdierks A."/>
            <person name="Storesund J.E."/>
            <person name="Kallscheuer N."/>
            <person name="Luecker S."/>
            <person name="Lage O.M."/>
            <person name="Pohl T."/>
            <person name="Merkel B.J."/>
            <person name="Hornburger P."/>
            <person name="Mueller R.-W."/>
            <person name="Bruemmer F."/>
            <person name="Labrenz M."/>
            <person name="Spormann A.M."/>
            <person name="Op den Camp H."/>
            <person name="Overmann J."/>
            <person name="Amann R."/>
            <person name="Jetten M.S.M."/>
            <person name="Mascher T."/>
            <person name="Medema M.H."/>
            <person name="Devos D.P."/>
            <person name="Kaster A.-K."/>
            <person name="Ovreas L."/>
            <person name="Rohde M."/>
            <person name="Galperin M.Y."/>
            <person name="Jogler C."/>
        </authorList>
    </citation>
    <scope>NUCLEOTIDE SEQUENCE [LARGE SCALE GENOMIC DNA]</scope>
    <source>
        <strain evidence="3 4">Pla85_3_4</strain>
    </source>
</reference>
<evidence type="ECO:0000313" key="4">
    <source>
        <dbReference type="Proteomes" id="UP000317648"/>
    </source>
</evidence>
<dbReference type="AlphaFoldDB" id="A0A518DPU7"/>
<evidence type="ECO:0000256" key="2">
    <source>
        <dbReference type="SAM" id="SignalP"/>
    </source>
</evidence>
<dbReference type="Proteomes" id="UP000317648">
    <property type="component" value="Chromosome"/>
</dbReference>
<feature type="signal peptide" evidence="2">
    <location>
        <begin position="1"/>
        <end position="23"/>
    </location>
</feature>
<dbReference type="RefSeq" id="WP_197443094.1">
    <property type="nucleotide sequence ID" value="NZ_CP036433.1"/>
</dbReference>
<proteinExistence type="predicted"/>